<dbReference type="InterPro" id="IPR014331">
    <property type="entry name" value="RNA_pol_sigma70_ECF_RHOBA"/>
</dbReference>
<dbReference type="Pfam" id="PF08281">
    <property type="entry name" value="Sigma70_r4_2"/>
    <property type="match status" value="1"/>
</dbReference>
<proteinExistence type="inferred from homology"/>
<feature type="domain" description="RNA polymerase sigma-70 region 2" evidence="5">
    <location>
        <begin position="14"/>
        <end position="80"/>
    </location>
</feature>
<dbReference type="GO" id="GO:0016987">
    <property type="term" value="F:sigma factor activity"/>
    <property type="evidence" value="ECO:0007669"/>
    <property type="project" value="UniProtKB-KW"/>
</dbReference>
<reference evidence="7 8" key="1">
    <citation type="submission" date="2019-05" db="EMBL/GenBank/DDBJ databases">
        <title>Verrucobacter flavum gen. nov., sp. nov. a new member of the family Verrucomicrobiaceae.</title>
        <authorList>
            <person name="Szuroczki S."/>
            <person name="Abbaszade G."/>
            <person name="Szabo A."/>
            <person name="Felfoldi T."/>
            <person name="Schumann P."/>
            <person name="Boka K."/>
            <person name="Keki Z."/>
            <person name="Toumi M."/>
            <person name="Toth E."/>
        </authorList>
    </citation>
    <scope>NUCLEOTIDE SEQUENCE [LARGE SCALE GENOMIC DNA]</scope>
    <source>
        <strain evidence="7 8">MG-N-17</strain>
    </source>
</reference>
<dbReference type="InterPro" id="IPR014284">
    <property type="entry name" value="RNA_pol_sigma-70_dom"/>
</dbReference>
<comment type="similarity">
    <text evidence="1">Belongs to the sigma-70 factor family. ECF subfamily.</text>
</comment>
<evidence type="ECO:0000256" key="3">
    <source>
        <dbReference type="ARBA" id="ARBA00023082"/>
    </source>
</evidence>
<evidence type="ECO:0000313" key="8">
    <source>
        <dbReference type="Proteomes" id="UP000306196"/>
    </source>
</evidence>
<dbReference type="Proteomes" id="UP000306196">
    <property type="component" value="Unassembled WGS sequence"/>
</dbReference>
<dbReference type="EMBL" id="VAUV01000007">
    <property type="protein sequence ID" value="TLD70773.1"/>
    <property type="molecule type" value="Genomic_DNA"/>
</dbReference>
<dbReference type="NCBIfam" id="TIGR02937">
    <property type="entry name" value="sigma70-ECF"/>
    <property type="match status" value="1"/>
</dbReference>
<dbReference type="SUPFAM" id="SSF88659">
    <property type="entry name" value="Sigma3 and sigma4 domains of RNA polymerase sigma factors"/>
    <property type="match status" value="1"/>
</dbReference>
<dbReference type="InterPro" id="IPR013249">
    <property type="entry name" value="RNA_pol_sigma70_r4_t2"/>
</dbReference>
<gene>
    <name evidence="7" type="ORF">FEM03_10715</name>
</gene>
<comment type="caution">
    <text evidence="7">The sequence shown here is derived from an EMBL/GenBank/DDBJ whole genome shotgun (WGS) entry which is preliminary data.</text>
</comment>
<keyword evidence="2" id="KW-0805">Transcription regulation</keyword>
<evidence type="ECO:0000259" key="5">
    <source>
        <dbReference type="Pfam" id="PF04542"/>
    </source>
</evidence>
<dbReference type="InterPro" id="IPR007627">
    <property type="entry name" value="RNA_pol_sigma70_r2"/>
</dbReference>
<keyword evidence="8" id="KW-1185">Reference proteome</keyword>
<evidence type="ECO:0000259" key="6">
    <source>
        <dbReference type="Pfam" id="PF08281"/>
    </source>
</evidence>
<dbReference type="OrthoDB" id="189100at2"/>
<evidence type="ECO:0000256" key="1">
    <source>
        <dbReference type="ARBA" id="ARBA00010641"/>
    </source>
</evidence>
<evidence type="ECO:0000256" key="2">
    <source>
        <dbReference type="ARBA" id="ARBA00023015"/>
    </source>
</evidence>
<dbReference type="InterPro" id="IPR036388">
    <property type="entry name" value="WH-like_DNA-bd_sf"/>
</dbReference>
<organism evidence="7 8">
    <name type="scientific">Phragmitibacter flavus</name>
    <dbReference type="NCBI Taxonomy" id="2576071"/>
    <lineage>
        <taxon>Bacteria</taxon>
        <taxon>Pseudomonadati</taxon>
        <taxon>Verrucomicrobiota</taxon>
        <taxon>Verrucomicrobiia</taxon>
        <taxon>Verrucomicrobiales</taxon>
        <taxon>Verrucomicrobiaceae</taxon>
        <taxon>Phragmitibacter</taxon>
    </lineage>
</organism>
<keyword evidence="4" id="KW-0804">Transcription</keyword>
<dbReference type="InterPro" id="IPR013325">
    <property type="entry name" value="RNA_pol_sigma_r2"/>
</dbReference>
<dbReference type="GO" id="GO:0006352">
    <property type="term" value="P:DNA-templated transcription initiation"/>
    <property type="evidence" value="ECO:0007669"/>
    <property type="project" value="InterPro"/>
</dbReference>
<feature type="domain" description="RNA polymerase sigma factor 70 region 4 type 2" evidence="6">
    <location>
        <begin position="109"/>
        <end position="161"/>
    </location>
</feature>
<evidence type="ECO:0000313" key="7">
    <source>
        <dbReference type="EMBL" id="TLD70773.1"/>
    </source>
</evidence>
<dbReference type="Gene3D" id="1.10.10.10">
    <property type="entry name" value="Winged helix-like DNA-binding domain superfamily/Winged helix DNA-binding domain"/>
    <property type="match status" value="1"/>
</dbReference>
<dbReference type="InterPro" id="IPR039425">
    <property type="entry name" value="RNA_pol_sigma-70-like"/>
</dbReference>
<dbReference type="Gene3D" id="1.10.1740.10">
    <property type="match status" value="1"/>
</dbReference>
<dbReference type="PANTHER" id="PTHR43133:SF51">
    <property type="entry name" value="RNA POLYMERASE SIGMA FACTOR"/>
    <property type="match status" value="1"/>
</dbReference>
<evidence type="ECO:0000256" key="4">
    <source>
        <dbReference type="ARBA" id="ARBA00023163"/>
    </source>
</evidence>
<dbReference type="PANTHER" id="PTHR43133">
    <property type="entry name" value="RNA POLYMERASE ECF-TYPE SIGMA FACTO"/>
    <property type="match status" value="1"/>
</dbReference>
<dbReference type="AlphaFoldDB" id="A0A5R8KEP5"/>
<accession>A0A5R8KEP5</accession>
<dbReference type="RefSeq" id="WP_138086244.1">
    <property type="nucleotide sequence ID" value="NZ_VAUV01000007.1"/>
</dbReference>
<dbReference type="SUPFAM" id="SSF88946">
    <property type="entry name" value="Sigma2 domain of RNA polymerase sigma factors"/>
    <property type="match status" value="1"/>
</dbReference>
<name>A0A5R8KEP5_9BACT</name>
<dbReference type="NCBIfam" id="TIGR02989">
    <property type="entry name" value="Sig-70_gvs1"/>
    <property type="match status" value="1"/>
</dbReference>
<keyword evidence="3" id="KW-0731">Sigma factor</keyword>
<protein>
    <submittedName>
        <fullName evidence="7">Sigma-70 family RNA polymerase sigma factor</fullName>
    </submittedName>
</protein>
<dbReference type="Pfam" id="PF04542">
    <property type="entry name" value="Sigma70_r2"/>
    <property type="match status" value="1"/>
</dbReference>
<dbReference type="InterPro" id="IPR013324">
    <property type="entry name" value="RNA_pol_sigma_r3/r4-like"/>
</dbReference>
<sequence>MSAPDPTEEFVFLLGRHERLLRGYLRALIPHAQDADDVLQETKLRLWRAFDQFERGTNFAAWSRKVAFHQVLAFRKRKKRDRLEFSEQFLNVVADEYENHEPVLMRRDQLLQECLAKLPGDHRQVLHLRYAEQCSLDDMASKLQRTVAAIYRQLSRVRQALHQCVEKSLMIEEEGYEPRS</sequence>
<dbReference type="GO" id="GO:0003677">
    <property type="term" value="F:DNA binding"/>
    <property type="evidence" value="ECO:0007669"/>
    <property type="project" value="InterPro"/>
</dbReference>